<proteinExistence type="inferred from homology"/>
<protein>
    <submittedName>
        <fullName evidence="5">WGS project CCBQ000000000 data, contig 00102</fullName>
    </submittedName>
</protein>
<evidence type="ECO:0000256" key="3">
    <source>
        <dbReference type="SAM" id="SignalP"/>
    </source>
</evidence>
<feature type="signal peptide" evidence="3">
    <location>
        <begin position="1"/>
        <end position="24"/>
    </location>
</feature>
<keyword evidence="3" id="KW-0732">Signal</keyword>
<sequence>MSAKVLLTGSSGFIALHVLDQLLAAGYEVVGTVRSDEKAEPIRKELAKEHPNGKYQFEIVADIAAPNAFDAVFQKHTDLKYVLHTASPFSFGLTKSNEENYLIPATHGTKSVLESIQKYGKNVEHVVVTSSFAAIVNRDRSGDASFINDEKTWNPITWEEAHNDAALSYTASKKLAEKLAWDFIKENNSTFKLTTVNPPYVFGPQKYSFGLARASLNTSADFVNKALKTTTDYKGPFAQPAGVSCDVRDVAKLHVLPLGKEEYHGQRLFPINGTGYGYEEYEDGKFNFERILRTLQETHPELKGKISPGGIKDNEAELAKLTYYKNKITTDLTKLKFYTFSDTIHDAAKQILDFEASQK</sequence>
<organism evidence="5 6">
    <name type="scientific">Kluyveromyces dobzhanskii CBS 2104</name>
    <dbReference type="NCBI Taxonomy" id="1427455"/>
    <lineage>
        <taxon>Eukaryota</taxon>
        <taxon>Fungi</taxon>
        <taxon>Dikarya</taxon>
        <taxon>Ascomycota</taxon>
        <taxon>Saccharomycotina</taxon>
        <taxon>Saccharomycetes</taxon>
        <taxon>Saccharomycetales</taxon>
        <taxon>Saccharomycetaceae</taxon>
        <taxon>Kluyveromyces</taxon>
    </lineage>
</organism>
<dbReference type="AlphaFoldDB" id="A0A0A8L6B9"/>
<feature type="domain" description="NAD-dependent epimerase/dehydratase" evidence="4">
    <location>
        <begin position="5"/>
        <end position="207"/>
    </location>
</feature>
<dbReference type="Proteomes" id="UP000031516">
    <property type="component" value="Unassembled WGS sequence"/>
</dbReference>
<reference evidence="5 6" key="1">
    <citation type="submission" date="2014-03" db="EMBL/GenBank/DDBJ databases">
        <title>The genome of Kluyveromyces dobzhanskii.</title>
        <authorList>
            <person name="Nystedt B."/>
            <person name="Astrom S."/>
        </authorList>
    </citation>
    <scope>NUCLEOTIDE SEQUENCE [LARGE SCALE GENOMIC DNA]</scope>
    <source>
        <strain evidence="5 6">CBS 2104</strain>
    </source>
</reference>
<evidence type="ECO:0000256" key="1">
    <source>
        <dbReference type="ARBA" id="ARBA00023002"/>
    </source>
</evidence>
<dbReference type="PANTHER" id="PTHR10366">
    <property type="entry name" value="NAD DEPENDENT EPIMERASE/DEHYDRATASE"/>
    <property type="match status" value="1"/>
</dbReference>
<evidence type="ECO:0000313" key="6">
    <source>
        <dbReference type="Proteomes" id="UP000031516"/>
    </source>
</evidence>
<dbReference type="EMBL" id="CCBQ010000027">
    <property type="protein sequence ID" value="CDO93760.1"/>
    <property type="molecule type" value="Genomic_DNA"/>
</dbReference>
<comment type="similarity">
    <text evidence="2">Belongs to the NAD(P)-dependent epimerase/dehydratase family. Dihydroflavonol-4-reductase subfamily.</text>
</comment>
<gene>
    <name evidence="5" type="ORF">KLDO_g2051</name>
</gene>
<dbReference type="Gene3D" id="3.40.50.720">
    <property type="entry name" value="NAD(P)-binding Rossmann-like Domain"/>
    <property type="match status" value="1"/>
</dbReference>
<dbReference type="Pfam" id="PF01370">
    <property type="entry name" value="Epimerase"/>
    <property type="match status" value="1"/>
</dbReference>
<evidence type="ECO:0000256" key="2">
    <source>
        <dbReference type="ARBA" id="ARBA00023445"/>
    </source>
</evidence>
<evidence type="ECO:0000259" key="4">
    <source>
        <dbReference type="Pfam" id="PF01370"/>
    </source>
</evidence>
<dbReference type="GO" id="GO:0016616">
    <property type="term" value="F:oxidoreductase activity, acting on the CH-OH group of donors, NAD or NADP as acceptor"/>
    <property type="evidence" value="ECO:0007669"/>
    <property type="project" value="TreeGrafter"/>
</dbReference>
<feature type="chain" id="PRO_5002039268" evidence="3">
    <location>
        <begin position="25"/>
        <end position="359"/>
    </location>
</feature>
<name>A0A0A8L6B9_9SACH</name>
<dbReference type="InterPro" id="IPR050425">
    <property type="entry name" value="NAD(P)_dehydrat-like"/>
</dbReference>
<dbReference type="OrthoDB" id="2735536at2759"/>
<dbReference type="FunFam" id="3.40.50.720:FF:000191">
    <property type="entry name" value="Methylglyoxal reductase (NADPH-dependent)"/>
    <property type="match status" value="1"/>
</dbReference>
<comment type="caution">
    <text evidence="5">The sequence shown here is derived from an EMBL/GenBank/DDBJ whole genome shotgun (WGS) entry which is preliminary data.</text>
</comment>
<keyword evidence="1" id="KW-0560">Oxidoreductase</keyword>
<evidence type="ECO:0000313" key="5">
    <source>
        <dbReference type="EMBL" id="CDO93760.1"/>
    </source>
</evidence>
<dbReference type="PANTHER" id="PTHR10366:SF564">
    <property type="entry name" value="STEROL-4-ALPHA-CARBOXYLATE 3-DEHYDROGENASE, DECARBOXYLATING"/>
    <property type="match status" value="1"/>
</dbReference>
<dbReference type="SUPFAM" id="SSF51735">
    <property type="entry name" value="NAD(P)-binding Rossmann-fold domains"/>
    <property type="match status" value="1"/>
</dbReference>
<keyword evidence="6" id="KW-1185">Reference proteome</keyword>
<dbReference type="InterPro" id="IPR036291">
    <property type="entry name" value="NAD(P)-bd_dom_sf"/>
</dbReference>
<accession>A0A0A8L6B9</accession>
<dbReference type="InterPro" id="IPR001509">
    <property type="entry name" value="Epimerase_deHydtase"/>
</dbReference>